<protein>
    <recommendedName>
        <fullName evidence="3">Major capsid protein E</fullName>
    </recommendedName>
</protein>
<dbReference type="AlphaFoldDB" id="A0A822N498"/>
<accession>A0A822N498</accession>
<dbReference type="GeneID" id="93902541"/>
<gene>
    <name evidence="1" type="ORF">VCR5J5_750060</name>
</gene>
<sequence>MDIIDILRGLLAPQEWAELLNNYKKRKSVPMRIRKKVFGEAVFYPSVRIPWNVLKETLSNIPVVRRGTKAYQLGGNDLETQSIEPQGFSTVSHVSAAELNNLKALGLKNIQKFFEMLQFGVMRKIEVSTEALCAQSLTGKIAYPMKTADGAMELFEVDFGETLRYKFDSSLKATDATIEQVYTALQEMDETIQAKGYGANLEVLSGKTLFARIVTLAGKNKSNVLDVKVSKGQVNVGGYLINLENGSYETMVGGTKTRVKTVDDDKMVMIDLEAGHTPYYAALDDLDAGLQALPFFSKVKKVDDPSGADVYTMSKPLPAVVVDAICWADDALK</sequence>
<dbReference type="Pfam" id="PF03864">
    <property type="entry name" value="Phage_cap_E"/>
    <property type="match status" value="1"/>
</dbReference>
<reference evidence="2" key="1">
    <citation type="submission" date="2014-06" db="EMBL/GenBank/DDBJ databases">
        <authorList>
            <person name="Le Roux Frederique"/>
        </authorList>
    </citation>
    <scope>NUCLEOTIDE SEQUENCE [LARGE SCALE GENOMIC DNA]</scope>
    <source>
        <strain evidence="2">J5-5</strain>
    </source>
</reference>
<name>A0A822N498_9VIBR</name>
<dbReference type="EMBL" id="CCJV01000139">
    <property type="protein sequence ID" value="CDT63858.1"/>
    <property type="molecule type" value="Genomic_DNA"/>
</dbReference>
<comment type="caution">
    <text evidence="1">The sequence shown here is derived from an EMBL/GenBank/DDBJ whole genome shotgun (WGS) entry which is preliminary data.</text>
</comment>
<organism evidence="1 2">
    <name type="scientific">Vibrio crassostreae</name>
    <dbReference type="NCBI Taxonomy" id="246167"/>
    <lineage>
        <taxon>Bacteria</taxon>
        <taxon>Pseudomonadati</taxon>
        <taxon>Pseudomonadota</taxon>
        <taxon>Gammaproteobacteria</taxon>
        <taxon>Vibrionales</taxon>
        <taxon>Vibrionaceae</taxon>
        <taxon>Vibrio</taxon>
    </lineage>
</organism>
<evidence type="ECO:0000313" key="2">
    <source>
        <dbReference type="Proteomes" id="UP000049495"/>
    </source>
</evidence>
<proteinExistence type="predicted"/>
<dbReference type="RefSeq" id="WP_048666303.1">
    <property type="nucleotide sequence ID" value="NZ_AP025477.1"/>
</dbReference>
<evidence type="ECO:0000313" key="1">
    <source>
        <dbReference type="EMBL" id="CDT63858.1"/>
    </source>
</evidence>
<evidence type="ECO:0008006" key="3">
    <source>
        <dbReference type="Google" id="ProtNLM"/>
    </source>
</evidence>
<dbReference type="InterPro" id="IPR005564">
    <property type="entry name" value="Major_capsid_GpE"/>
</dbReference>
<dbReference type="Proteomes" id="UP000049495">
    <property type="component" value="Unassembled WGS sequence"/>
</dbReference>